<name>E8MAF2_PHOS4</name>
<dbReference type="RefSeq" id="WP_008079336.1">
    <property type="nucleotide sequence ID" value="NZ_AEVT01000093.1"/>
</dbReference>
<feature type="transmembrane region" description="Helical" evidence="6">
    <location>
        <begin position="144"/>
        <end position="168"/>
    </location>
</feature>
<dbReference type="PANTHER" id="PTHR30086:SF20">
    <property type="entry name" value="ARGININE EXPORTER PROTEIN ARGO-RELATED"/>
    <property type="match status" value="1"/>
</dbReference>
<evidence type="ECO:0000256" key="6">
    <source>
        <dbReference type="SAM" id="Phobius"/>
    </source>
</evidence>
<organism evidence="7 8">
    <name type="scientific">Vibrio sinaloensis DSM 21326</name>
    <dbReference type="NCBI Taxonomy" id="945550"/>
    <lineage>
        <taxon>Bacteria</taxon>
        <taxon>Pseudomonadati</taxon>
        <taxon>Pseudomonadota</taxon>
        <taxon>Gammaproteobacteria</taxon>
        <taxon>Vibrionales</taxon>
        <taxon>Vibrionaceae</taxon>
        <taxon>Vibrio</taxon>
        <taxon>Vibrio oreintalis group</taxon>
    </lineage>
</organism>
<proteinExistence type="predicted"/>
<dbReference type="Proteomes" id="UP000006228">
    <property type="component" value="Unassembled WGS sequence"/>
</dbReference>
<evidence type="ECO:0000256" key="3">
    <source>
        <dbReference type="ARBA" id="ARBA00022692"/>
    </source>
</evidence>
<dbReference type="InterPro" id="IPR001123">
    <property type="entry name" value="LeuE-type"/>
</dbReference>
<protein>
    <submittedName>
        <fullName evidence="7">Putative lysine exporter protein</fullName>
    </submittedName>
</protein>
<keyword evidence="4 6" id="KW-1133">Transmembrane helix</keyword>
<keyword evidence="2" id="KW-1003">Cell membrane</keyword>
<dbReference type="GO" id="GO:0015171">
    <property type="term" value="F:amino acid transmembrane transporter activity"/>
    <property type="evidence" value="ECO:0007669"/>
    <property type="project" value="TreeGrafter"/>
</dbReference>
<dbReference type="EMBL" id="AEVT01000093">
    <property type="protein sequence ID" value="EGA69101.1"/>
    <property type="molecule type" value="Genomic_DNA"/>
</dbReference>
<keyword evidence="3 6" id="KW-0812">Transmembrane</keyword>
<dbReference type="eggNOG" id="COG1279">
    <property type="taxonomic scope" value="Bacteria"/>
</dbReference>
<dbReference type="GO" id="GO:0005886">
    <property type="term" value="C:plasma membrane"/>
    <property type="evidence" value="ECO:0007669"/>
    <property type="project" value="UniProtKB-SubCell"/>
</dbReference>
<dbReference type="AlphaFoldDB" id="E8MAF2"/>
<evidence type="ECO:0000256" key="5">
    <source>
        <dbReference type="ARBA" id="ARBA00023136"/>
    </source>
</evidence>
<accession>E8MAF2</accession>
<feature type="transmembrane region" description="Helical" evidence="6">
    <location>
        <begin position="73"/>
        <end position="91"/>
    </location>
</feature>
<feature type="transmembrane region" description="Helical" evidence="6">
    <location>
        <begin position="180"/>
        <end position="200"/>
    </location>
</feature>
<gene>
    <name evidence="7" type="ORF">VISI1226_07338</name>
</gene>
<evidence type="ECO:0000313" key="8">
    <source>
        <dbReference type="Proteomes" id="UP000006228"/>
    </source>
</evidence>
<comment type="subcellular location">
    <subcellularLocation>
        <location evidence="1">Cell membrane</location>
        <topology evidence="1">Multi-pass membrane protein</topology>
    </subcellularLocation>
</comment>
<dbReference type="OrthoDB" id="5638726at2"/>
<evidence type="ECO:0000256" key="1">
    <source>
        <dbReference type="ARBA" id="ARBA00004651"/>
    </source>
</evidence>
<evidence type="ECO:0000256" key="4">
    <source>
        <dbReference type="ARBA" id="ARBA00022989"/>
    </source>
</evidence>
<dbReference type="Pfam" id="PF01810">
    <property type="entry name" value="LysE"/>
    <property type="match status" value="1"/>
</dbReference>
<comment type="caution">
    <text evidence="7">The sequence shown here is derived from an EMBL/GenBank/DDBJ whole genome shotgun (WGS) entry which is preliminary data.</text>
</comment>
<feature type="transmembrane region" description="Helical" evidence="6">
    <location>
        <begin position="35"/>
        <end position="61"/>
    </location>
</feature>
<keyword evidence="5 6" id="KW-0472">Membrane</keyword>
<dbReference type="GeneID" id="95570552"/>
<sequence>MTTYLAGFSLGLSLILAIGSQNAFVLKQGLKNQHVLIICAVCAISDAILISAGVAGFGAIVTQFPQIETFARYGGALFLTVYAVLSFKSALTTSHAMDSHVASESSTLKAVLTCLAFTWLNPHVYLDTVVLLGSISTQYHPEQLMFAVGAISASFVFFFTLGFGARFLAPFFRSPRSWKILEVFVGVIMLVIAFSLISGVSD</sequence>
<evidence type="ECO:0000313" key="7">
    <source>
        <dbReference type="EMBL" id="EGA69101.1"/>
    </source>
</evidence>
<dbReference type="PANTHER" id="PTHR30086">
    <property type="entry name" value="ARGININE EXPORTER PROTEIN ARGO"/>
    <property type="match status" value="1"/>
</dbReference>
<reference evidence="7 8" key="1">
    <citation type="journal article" date="2012" name="Int. J. Syst. Evol. Microbiol.">
        <title>Vibrio caribbeanicus sp. nov., isolated from the marine sponge Scleritoderma cyanea.</title>
        <authorList>
            <person name="Hoffmann M."/>
            <person name="Monday S.R."/>
            <person name="Allard M.W."/>
            <person name="Strain E.A."/>
            <person name="Whittaker P."/>
            <person name="Naum M."/>
            <person name="McCarthy P.J."/>
            <person name="Lopez J.V."/>
            <person name="Fischer M."/>
            <person name="Brown E.W."/>
        </authorList>
    </citation>
    <scope>NUCLEOTIDE SEQUENCE [LARGE SCALE GENOMIC DNA]</scope>
    <source>
        <strain evidence="8">DSMZ 21326</strain>
    </source>
</reference>
<evidence type="ECO:0000256" key="2">
    <source>
        <dbReference type="ARBA" id="ARBA00022475"/>
    </source>
</evidence>